<dbReference type="CDD" id="cd00371">
    <property type="entry name" value="HMA"/>
    <property type="match status" value="1"/>
</dbReference>
<keyword evidence="2" id="KW-1185">Reference proteome</keyword>
<dbReference type="InterPro" id="IPR036163">
    <property type="entry name" value="HMA_dom_sf"/>
</dbReference>
<organism evidence="1 2">
    <name type="scientific">Streptosporangium brasiliense</name>
    <dbReference type="NCBI Taxonomy" id="47480"/>
    <lineage>
        <taxon>Bacteria</taxon>
        <taxon>Bacillati</taxon>
        <taxon>Actinomycetota</taxon>
        <taxon>Actinomycetes</taxon>
        <taxon>Streptosporangiales</taxon>
        <taxon>Streptosporangiaceae</taxon>
        <taxon>Streptosporangium</taxon>
    </lineage>
</organism>
<dbReference type="InterPro" id="IPR006121">
    <property type="entry name" value="HMA_dom"/>
</dbReference>
<comment type="caution">
    <text evidence="1">The sequence shown here is derived from an EMBL/GenBank/DDBJ whole genome shotgun (WGS) entry which is preliminary data.</text>
</comment>
<reference evidence="1 2" key="1">
    <citation type="submission" date="2023-07" db="EMBL/GenBank/DDBJ databases">
        <title>Sequencing the genomes of 1000 actinobacteria strains.</title>
        <authorList>
            <person name="Klenk H.-P."/>
        </authorList>
    </citation>
    <scope>NUCLEOTIDE SEQUENCE [LARGE SCALE GENOMIC DNA]</scope>
    <source>
        <strain evidence="1 2">DSM 44109</strain>
    </source>
</reference>
<dbReference type="EMBL" id="JAUSRB010000001">
    <property type="protein sequence ID" value="MDP9862396.1"/>
    <property type="molecule type" value="Genomic_DNA"/>
</dbReference>
<sequence length="77" mass="8172">MITVAYSLVSYQVSEISSETCAHCLDSIRVELIQVPGIVGVELTPETGRVSILTDGPVPERLVIDALEAAGCEVRGD</sequence>
<dbReference type="RefSeq" id="WP_306858449.1">
    <property type="nucleotide sequence ID" value="NZ_JAUSRB010000001.1"/>
</dbReference>
<accession>A0ABT9QZI9</accession>
<dbReference type="SUPFAM" id="SSF55008">
    <property type="entry name" value="HMA, heavy metal-associated domain"/>
    <property type="match status" value="1"/>
</dbReference>
<dbReference type="Gene3D" id="3.30.70.100">
    <property type="match status" value="1"/>
</dbReference>
<evidence type="ECO:0000313" key="1">
    <source>
        <dbReference type="EMBL" id="MDP9862396.1"/>
    </source>
</evidence>
<evidence type="ECO:0000313" key="2">
    <source>
        <dbReference type="Proteomes" id="UP001230426"/>
    </source>
</evidence>
<dbReference type="Proteomes" id="UP001230426">
    <property type="component" value="Unassembled WGS sequence"/>
</dbReference>
<gene>
    <name evidence="1" type="ORF">J2S55_001655</name>
</gene>
<name>A0ABT9QZI9_9ACTN</name>
<proteinExistence type="predicted"/>
<protein>
    <submittedName>
        <fullName evidence="1">Copper chaperone CopZ</fullName>
    </submittedName>
</protein>